<dbReference type="SUPFAM" id="SSF51161">
    <property type="entry name" value="Trimeric LpxA-like enzymes"/>
    <property type="match status" value="1"/>
</dbReference>
<proteinExistence type="predicted"/>
<gene>
    <name evidence="1" type="ORF">DN745_14960</name>
</gene>
<dbReference type="InterPro" id="IPR050179">
    <property type="entry name" value="Trans_hexapeptide_repeat"/>
</dbReference>
<dbReference type="Gene3D" id="2.160.10.10">
    <property type="entry name" value="Hexapeptide repeat proteins"/>
    <property type="match status" value="1"/>
</dbReference>
<reference evidence="1 2" key="1">
    <citation type="submission" date="2018-06" db="EMBL/GenBank/DDBJ databases">
        <title>Lujinxingia sediminis gen. nov. sp. nov., a new facultative anaerobic member of the class Deltaproteobacteria, and proposal of Lujinxingaceae fam. nov.</title>
        <authorList>
            <person name="Guo L.-Y."/>
            <person name="Li C.-M."/>
            <person name="Wang S."/>
            <person name="Du Z.-J."/>
        </authorList>
    </citation>
    <scope>NUCLEOTIDE SEQUENCE [LARGE SCALE GENOMIC DNA]</scope>
    <source>
        <strain evidence="1 2">FA350</strain>
    </source>
</reference>
<dbReference type="KEGG" id="bsed:DN745_14960"/>
<evidence type="ECO:0000313" key="1">
    <source>
        <dbReference type="EMBL" id="AWV90556.1"/>
    </source>
</evidence>
<protein>
    <submittedName>
        <fullName evidence="1">N-acetyltransferase</fullName>
    </submittedName>
</protein>
<keyword evidence="1" id="KW-0808">Transferase</keyword>
<dbReference type="EMBL" id="CP030032">
    <property type="protein sequence ID" value="AWV90556.1"/>
    <property type="molecule type" value="Genomic_DNA"/>
</dbReference>
<name>A0A2Z4FP88_9DELT</name>
<keyword evidence="2" id="KW-1185">Reference proteome</keyword>
<dbReference type="GO" id="GO:0016740">
    <property type="term" value="F:transferase activity"/>
    <property type="evidence" value="ECO:0007669"/>
    <property type="project" value="UniProtKB-KW"/>
</dbReference>
<dbReference type="InterPro" id="IPR001451">
    <property type="entry name" value="Hexapep"/>
</dbReference>
<dbReference type="Proteomes" id="UP000249799">
    <property type="component" value="Chromosome"/>
</dbReference>
<dbReference type="InterPro" id="IPR011004">
    <property type="entry name" value="Trimer_LpxA-like_sf"/>
</dbReference>
<dbReference type="PANTHER" id="PTHR43300">
    <property type="entry name" value="ACETYLTRANSFERASE"/>
    <property type="match status" value="1"/>
</dbReference>
<dbReference type="OrthoDB" id="9782091at2"/>
<evidence type="ECO:0000313" key="2">
    <source>
        <dbReference type="Proteomes" id="UP000249799"/>
    </source>
</evidence>
<organism evidence="1 2">
    <name type="scientific">Bradymonas sediminis</name>
    <dbReference type="NCBI Taxonomy" id="1548548"/>
    <lineage>
        <taxon>Bacteria</taxon>
        <taxon>Deltaproteobacteria</taxon>
        <taxon>Bradymonadales</taxon>
        <taxon>Bradymonadaceae</taxon>
        <taxon>Bradymonas</taxon>
    </lineage>
</organism>
<sequence length="194" mass="20087">MSAVTAHPSAIIDPGATIGDGTRIWHFSHICAGAEIGANCSLGQNVFVAGGARIGAGSKIQNNVSIFDGVVLAEDVFVGPSAVFTNVRHPRAHVSRRSEYGATRVGRGASIGANATIVCGSTAHPRVIGEYALVGAGSVVTCDLRAHALVVGNPARQIGWVCACGERLDDDLICARCANQYRLAGEQIERVPAQ</sequence>
<dbReference type="AlphaFoldDB" id="A0A2Z4FP88"/>
<dbReference type="RefSeq" id="WP_111336064.1">
    <property type="nucleotide sequence ID" value="NZ_CP030032.1"/>
</dbReference>
<dbReference type="CDD" id="cd03358">
    <property type="entry name" value="LbH_WxcM_N_like"/>
    <property type="match status" value="1"/>
</dbReference>
<dbReference type="PANTHER" id="PTHR43300:SF4">
    <property type="entry name" value="ACYL-[ACYL-CARRIER-PROTEIN]--UDP-N-ACETYLGLUCOSAMINE O-ACYLTRANSFERASE"/>
    <property type="match status" value="1"/>
</dbReference>
<accession>A0A2Z4FP88</accession>
<dbReference type="Pfam" id="PF00132">
    <property type="entry name" value="Hexapep"/>
    <property type="match status" value="1"/>
</dbReference>